<evidence type="ECO:0000256" key="1">
    <source>
        <dbReference type="SAM" id="MobiDB-lite"/>
    </source>
</evidence>
<feature type="compositionally biased region" description="Acidic residues" evidence="1">
    <location>
        <begin position="15"/>
        <end position="28"/>
    </location>
</feature>
<organism evidence="2 3">
    <name type="scientific">Haliangium ochraceum (strain DSM 14365 / JCM 11303 / SMP-2)</name>
    <dbReference type="NCBI Taxonomy" id="502025"/>
    <lineage>
        <taxon>Bacteria</taxon>
        <taxon>Pseudomonadati</taxon>
        <taxon>Myxococcota</taxon>
        <taxon>Polyangia</taxon>
        <taxon>Haliangiales</taxon>
        <taxon>Kofleriaceae</taxon>
        <taxon>Haliangium</taxon>
    </lineage>
</organism>
<evidence type="ECO:0000313" key="2">
    <source>
        <dbReference type="EMBL" id="ACY13553.1"/>
    </source>
</evidence>
<sequence length="53" mass="6224">MDVMLERGVPVIAVEETEDEGEMEETGEMEGMPGWEETEEMYIWLEMKRLQSL</sequence>
<feature type="region of interest" description="Disordered" evidence="1">
    <location>
        <begin position="1"/>
        <end position="36"/>
    </location>
</feature>
<reference evidence="2 3" key="1">
    <citation type="journal article" date="2010" name="Stand. Genomic Sci.">
        <title>Complete genome sequence of Haliangium ochraceum type strain (SMP-2).</title>
        <authorList>
            <consortium name="US DOE Joint Genome Institute (JGI-PGF)"/>
            <person name="Ivanova N."/>
            <person name="Daum C."/>
            <person name="Lang E."/>
            <person name="Abt B."/>
            <person name="Kopitz M."/>
            <person name="Saunders E."/>
            <person name="Lapidus A."/>
            <person name="Lucas S."/>
            <person name="Glavina Del Rio T."/>
            <person name="Nolan M."/>
            <person name="Tice H."/>
            <person name="Copeland A."/>
            <person name="Cheng J.F."/>
            <person name="Chen F."/>
            <person name="Bruce D."/>
            <person name="Goodwin L."/>
            <person name="Pitluck S."/>
            <person name="Mavromatis K."/>
            <person name="Pati A."/>
            <person name="Mikhailova N."/>
            <person name="Chen A."/>
            <person name="Palaniappan K."/>
            <person name="Land M."/>
            <person name="Hauser L."/>
            <person name="Chang Y.J."/>
            <person name="Jeffries C.D."/>
            <person name="Detter J.C."/>
            <person name="Brettin T."/>
            <person name="Rohde M."/>
            <person name="Goker M."/>
            <person name="Bristow J."/>
            <person name="Markowitz V."/>
            <person name="Eisen J.A."/>
            <person name="Hugenholtz P."/>
            <person name="Kyrpides N.C."/>
            <person name="Klenk H.P."/>
        </authorList>
    </citation>
    <scope>NUCLEOTIDE SEQUENCE [LARGE SCALE GENOMIC DNA]</scope>
    <source>
        <strain evidence="3">DSM 14365 / CIP 107738 / JCM 11303 / AJ 13395 / SMP-2</strain>
    </source>
</reference>
<dbReference type="KEGG" id="hoh:Hoch_0950"/>
<accession>D0LQJ3</accession>
<evidence type="ECO:0000313" key="3">
    <source>
        <dbReference type="Proteomes" id="UP000001880"/>
    </source>
</evidence>
<dbReference type="AlphaFoldDB" id="D0LQJ3"/>
<dbReference type="HOGENOM" id="CLU_3062151_0_0_7"/>
<dbReference type="EMBL" id="CP001804">
    <property type="protein sequence ID" value="ACY13553.1"/>
    <property type="molecule type" value="Genomic_DNA"/>
</dbReference>
<keyword evidence="3" id="KW-1185">Reference proteome</keyword>
<protein>
    <submittedName>
        <fullName evidence="2">Uncharacterized protein</fullName>
    </submittedName>
</protein>
<gene>
    <name evidence="2" type="ordered locus">Hoch_0950</name>
</gene>
<name>D0LQJ3_HALO1</name>
<dbReference type="Proteomes" id="UP000001880">
    <property type="component" value="Chromosome"/>
</dbReference>
<proteinExistence type="predicted"/>